<gene>
    <name evidence="2" type="ORF">TRUGW13939_03916</name>
</gene>
<dbReference type="GeneID" id="55991418"/>
<dbReference type="PANTHER" id="PTHR48079:SF6">
    <property type="entry name" value="NAD(P)-BINDING DOMAIN-CONTAINING PROTEIN-RELATED"/>
    <property type="match status" value="1"/>
</dbReference>
<evidence type="ECO:0000259" key="1">
    <source>
        <dbReference type="Pfam" id="PF05368"/>
    </source>
</evidence>
<dbReference type="InterPro" id="IPR036291">
    <property type="entry name" value="NAD(P)-bd_dom_sf"/>
</dbReference>
<dbReference type="KEGG" id="trg:TRUGW13939_03916"/>
<dbReference type="RefSeq" id="XP_035342987.1">
    <property type="nucleotide sequence ID" value="XM_035487094.1"/>
</dbReference>
<dbReference type="AlphaFoldDB" id="A0A7H8QSD2"/>
<dbReference type="PANTHER" id="PTHR48079">
    <property type="entry name" value="PROTEIN YEEZ"/>
    <property type="match status" value="1"/>
</dbReference>
<dbReference type="EMBL" id="CP055899">
    <property type="protein sequence ID" value="QKX56809.1"/>
    <property type="molecule type" value="Genomic_DNA"/>
</dbReference>
<dbReference type="GO" id="GO:0005737">
    <property type="term" value="C:cytoplasm"/>
    <property type="evidence" value="ECO:0007669"/>
    <property type="project" value="TreeGrafter"/>
</dbReference>
<dbReference type="Gene3D" id="3.40.50.720">
    <property type="entry name" value="NAD(P)-binding Rossmann-like Domain"/>
    <property type="match status" value="1"/>
</dbReference>
<dbReference type="SUPFAM" id="SSF51735">
    <property type="entry name" value="NAD(P)-binding Rossmann-fold domains"/>
    <property type="match status" value="1"/>
</dbReference>
<proteinExistence type="predicted"/>
<reference evidence="3" key="1">
    <citation type="submission" date="2020-06" db="EMBL/GenBank/DDBJ databases">
        <title>A chromosome-scale genome assembly of Talaromyces rugulosus W13939.</title>
        <authorList>
            <person name="Wang B."/>
            <person name="Guo L."/>
            <person name="Ye K."/>
            <person name="Wang L."/>
        </authorList>
    </citation>
    <scope>NUCLEOTIDE SEQUENCE [LARGE SCALE GENOMIC DNA]</scope>
    <source>
        <strain evidence="3">W13939</strain>
    </source>
</reference>
<dbReference type="Proteomes" id="UP000509510">
    <property type="component" value="Chromosome II"/>
</dbReference>
<organism evidence="2 3">
    <name type="scientific">Talaromyces rugulosus</name>
    <name type="common">Penicillium rugulosum</name>
    <dbReference type="NCBI Taxonomy" id="121627"/>
    <lineage>
        <taxon>Eukaryota</taxon>
        <taxon>Fungi</taxon>
        <taxon>Dikarya</taxon>
        <taxon>Ascomycota</taxon>
        <taxon>Pezizomycotina</taxon>
        <taxon>Eurotiomycetes</taxon>
        <taxon>Eurotiomycetidae</taxon>
        <taxon>Eurotiales</taxon>
        <taxon>Trichocomaceae</taxon>
        <taxon>Talaromyces</taxon>
        <taxon>Talaromyces sect. Islandici</taxon>
    </lineage>
</organism>
<sequence>MSHNILVTGASGYLGGTLLARWEKSSLPPYGHLYALVRSDEQAQAVKKYGAEPLQCDIHDHENLKKAIIDKEISIVFFLIDSFTDQHQPPIIEALAEVKAKTGNEVHFVHTGGAKHFSRHAGIHRDEPLLDTDPEIYDILKTSVSPHDYFQQTTRTNISVIDVCQKHGVRGYIFAPCIVYGRGEGFGNQVSIQDVAIVKAAVKARRVYKVDTDNPTWPVCHLIDNTNLYLQMARNMLLSRDMGYNKNGFYLAASGSVYWNDLYASMAVALAKRNRVDDATVAQADDAALVTMGEALGVPASLVPVMLGGKCMFTAVNGNQIGWKAQYPPKHILEAADEEVELILGSLDEK</sequence>
<dbReference type="InterPro" id="IPR051783">
    <property type="entry name" value="NAD(P)-dependent_oxidoreduct"/>
</dbReference>
<dbReference type="OrthoDB" id="10262413at2759"/>
<dbReference type="Pfam" id="PF05368">
    <property type="entry name" value="NmrA"/>
    <property type="match status" value="1"/>
</dbReference>
<keyword evidence="3" id="KW-1185">Reference proteome</keyword>
<protein>
    <recommendedName>
        <fullName evidence="1">NmrA-like domain-containing protein</fullName>
    </recommendedName>
</protein>
<accession>A0A7H8QSD2</accession>
<evidence type="ECO:0000313" key="2">
    <source>
        <dbReference type="EMBL" id="QKX56809.1"/>
    </source>
</evidence>
<name>A0A7H8QSD2_TALRU</name>
<dbReference type="GO" id="GO:0004029">
    <property type="term" value="F:aldehyde dehydrogenase (NAD+) activity"/>
    <property type="evidence" value="ECO:0007669"/>
    <property type="project" value="TreeGrafter"/>
</dbReference>
<dbReference type="InterPro" id="IPR008030">
    <property type="entry name" value="NmrA-like"/>
</dbReference>
<evidence type="ECO:0000313" key="3">
    <source>
        <dbReference type="Proteomes" id="UP000509510"/>
    </source>
</evidence>
<feature type="domain" description="NmrA-like" evidence="1">
    <location>
        <begin position="2"/>
        <end position="99"/>
    </location>
</feature>